<keyword evidence="3" id="KW-1185">Reference proteome</keyword>
<dbReference type="EMBL" id="BTSY01000001">
    <property type="protein sequence ID" value="GMT09662.1"/>
    <property type="molecule type" value="Genomic_DNA"/>
</dbReference>
<proteinExistence type="predicted"/>
<feature type="compositionally biased region" description="Basic and acidic residues" evidence="1">
    <location>
        <begin position="50"/>
        <end position="70"/>
    </location>
</feature>
<feature type="region of interest" description="Disordered" evidence="1">
    <location>
        <begin position="42"/>
        <end position="70"/>
    </location>
</feature>
<organism evidence="2 3">
    <name type="scientific">Pristionchus fissidentatus</name>
    <dbReference type="NCBI Taxonomy" id="1538716"/>
    <lineage>
        <taxon>Eukaryota</taxon>
        <taxon>Metazoa</taxon>
        <taxon>Ecdysozoa</taxon>
        <taxon>Nematoda</taxon>
        <taxon>Chromadorea</taxon>
        <taxon>Rhabditida</taxon>
        <taxon>Rhabditina</taxon>
        <taxon>Diplogasteromorpha</taxon>
        <taxon>Diplogasteroidea</taxon>
        <taxon>Neodiplogasteridae</taxon>
        <taxon>Pristionchus</taxon>
    </lineage>
</organism>
<protein>
    <submittedName>
        <fullName evidence="2">Uncharacterized protein</fullName>
    </submittedName>
</protein>
<gene>
    <name evidence="2" type="ORF">PFISCL1PPCAC_959</name>
</gene>
<reference evidence="2" key="1">
    <citation type="submission" date="2023-10" db="EMBL/GenBank/DDBJ databases">
        <title>Genome assembly of Pristionchus species.</title>
        <authorList>
            <person name="Yoshida K."/>
            <person name="Sommer R.J."/>
        </authorList>
    </citation>
    <scope>NUCLEOTIDE SEQUENCE</scope>
    <source>
        <strain evidence="2">RS5133</strain>
    </source>
</reference>
<name>A0AAV5USV8_9BILA</name>
<evidence type="ECO:0000313" key="2">
    <source>
        <dbReference type="EMBL" id="GMT09662.1"/>
    </source>
</evidence>
<dbReference type="Proteomes" id="UP001432322">
    <property type="component" value="Unassembled WGS sequence"/>
</dbReference>
<accession>A0AAV5USV8</accession>
<comment type="caution">
    <text evidence="2">The sequence shown here is derived from an EMBL/GenBank/DDBJ whole genome shotgun (WGS) entry which is preliminary data.</text>
</comment>
<dbReference type="AlphaFoldDB" id="A0AAV5USV8"/>
<evidence type="ECO:0000256" key="1">
    <source>
        <dbReference type="SAM" id="MobiDB-lite"/>
    </source>
</evidence>
<sequence>MQVKFNDDCARGGDHSHVQSLELEGRVKEELPSINYISSKCEETSYQSEEGVRSQKIDTDVKDEPFDYQD</sequence>
<evidence type="ECO:0000313" key="3">
    <source>
        <dbReference type="Proteomes" id="UP001432322"/>
    </source>
</evidence>